<evidence type="ECO:0000313" key="5">
    <source>
        <dbReference type="EMBL" id="TXI29312.1"/>
    </source>
</evidence>
<dbReference type="GO" id="GO:0005829">
    <property type="term" value="C:cytosol"/>
    <property type="evidence" value="ECO:0007669"/>
    <property type="project" value="TreeGrafter"/>
</dbReference>
<dbReference type="PANTHER" id="PTHR10196">
    <property type="entry name" value="SUGAR KINASE"/>
    <property type="match status" value="1"/>
</dbReference>
<keyword evidence="3 5" id="KW-0418">Kinase</keyword>
<proteinExistence type="inferred from homology"/>
<comment type="caution">
    <text evidence="5">The sequence shown here is derived from an EMBL/GenBank/DDBJ whole genome shotgun (WGS) entry which is preliminary data.</text>
</comment>
<dbReference type="Gene3D" id="3.30.420.40">
    <property type="match status" value="1"/>
</dbReference>
<dbReference type="InterPro" id="IPR043129">
    <property type="entry name" value="ATPase_NBD"/>
</dbReference>
<evidence type="ECO:0000256" key="2">
    <source>
        <dbReference type="ARBA" id="ARBA00022679"/>
    </source>
</evidence>
<keyword evidence="2" id="KW-0808">Transferase</keyword>
<dbReference type="InterPro" id="IPR018484">
    <property type="entry name" value="FGGY_N"/>
</dbReference>
<dbReference type="Proteomes" id="UP000321055">
    <property type="component" value="Unassembled WGS sequence"/>
</dbReference>
<feature type="domain" description="Carbohydrate kinase FGGY N-terminal" evidence="4">
    <location>
        <begin position="6"/>
        <end position="216"/>
    </location>
</feature>
<sequence>MISAAAVALDLGSTSIKAALLDRQGNLQHIAAQPAPAIDSRDGRYESSASEYVRIATQVLQDCIAQADNNPPLGLCSQRSSFLIWDKASGEPVTPLISWQDDRGKSCCERLHASEETLRSLTGLRLTPYYFAPKLSVLLQENPSWREKLIAAEWLAGTLDTFLIWRWTQGRNFVTDASMAARTLLMDIHQQQWSDTLCHLFDIPRSILPHIKPSTGLNLSLDIGLTLQASVGDQSAALIASLTDRSSEALVNLGTGGFVIRSLAAETS</sequence>
<evidence type="ECO:0000313" key="6">
    <source>
        <dbReference type="Proteomes" id="UP000321055"/>
    </source>
</evidence>
<evidence type="ECO:0000256" key="3">
    <source>
        <dbReference type="ARBA" id="ARBA00022777"/>
    </source>
</evidence>
<protein>
    <submittedName>
        <fullName evidence="5">Carbohydrate kinase</fullName>
    </submittedName>
</protein>
<dbReference type="SUPFAM" id="SSF53067">
    <property type="entry name" value="Actin-like ATPase domain"/>
    <property type="match status" value="1"/>
</dbReference>
<name>A0A5C7VXR2_9PROT</name>
<dbReference type="EMBL" id="SSFX01000037">
    <property type="protein sequence ID" value="TXI29312.1"/>
    <property type="molecule type" value="Genomic_DNA"/>
</dbReference>
<dbReference type="Pfam" id="PF00370">
    <property type="entry name" value="FGGY_N"/>
    <property type="match status" value="1"/>
</dbReference>
<gene>
    <name evidence="5" type="ORF">E6Q60_04705</name>
</gene>
<feature type="non-terminal residue" evidence="5">
    <location>
        <position position="268"/>
    </location>
</feature>
<evidence type="ECO:0000259" key="4">
    <source>
        <dbReference type="Pfam" id="PF00370"/>
    </source>
</evidence>
<accession>A0A5C7VXR2</accession>
<dbReference type="GO" id="GO:0019563">
    <property type="term" value="P:glycerol catabolic process"/>
    <property type="evidence" value="ECO:0007669"/>
    <property type="project" value="TreeGrafter"/>
</dbReference>
<evidence type="ECO:0000256" key="1">
    <source>
        <dbReference type="ARBA" id="ARBA00009156"/>
    </source>
</evidence>
<dbReference type="GO" id="GO:0004370">
    <property type="term" value="F:glycerol kinase activity"/>
    <property type="evidence" value="ECO:0007669"/>
    <property type="project" value="TreeGrafter"/>
</dbReference>
<dbReference type="PANTHER" id="PTHR10196:SF69">
    <property type="entry name" value="GLYCEROL KINASE"/>
    <property type="match status" value="1"/>
</dbReference>
<dbReference type="AlphaFoldDB" id="A0A5C7VXR2"/>
<comment type="similarity">
    <text evidence="1">Belongs to the FGGY kinase family.</text>
</comment>
<reference evidence="5 6" key="1">
    <citation type="submission" date="2018-09" db="EMBL/GenBank/DDBJ databases">
        <title>Metagenome Assembled Genomes from an Advanced Water Purification Facility.</title>
        <authorList>
            <person name="Stamps B.W."/>
            <person name="Spear J.R."/>
        </authorList>
    </citation>
    <scope>NUCLEOTIDE SEQUENCE [LARGE SCALE GENOMIC DNA]</scope>
    <source>
        <strain evidence="5">Bin_54_1</strain>
    </source>
</reference>
<organism evidence="5 6">
    <name type="scientific">Nitrosomonas oligotropha</name>
    <dbReference type="NCBI Taxonomy" id="42354"/>
    <lineage>
        <taxon>Bacteria</taxon>
        <taxon>Pseudomonadati</taxon>
        <taxon>Pseudomonadota</taxon>
        <taxon>Betaproteobacteria</taxon>
        <taxon>Nitrosomonadales</taxon>
        <taxon>Nitrosomonadaceae</taxon>
        <taxon>Nitrosomonas</taxon>
    </lineage>
</organism>